<evidence type="ECO:0000313" key="2">
    <source>
        <dbReference type="Proteomes" id="UP000177811"/>
    </source>
</evidence>
<comment type="caution">
    <text evidence="1">The sequence shown here is derived from an EMBL/GenBank/DDBJ whole genome shotgun (WGS) entry which is preliminary data.</text>
</comment>
<gene>
    <name evidence="1" type="ORF">A3C16_00875</name>
</gene>
<proteinExistence type="predicted"/>
<evidence type="ECO:0000313" key="1">
    <source>
        <dbReference type="EMBL" id="OHA01368.1"/>
    </source>
</evidence>
<dbReference type="EMBL" id="MHQL01000064">
    <property type="protein sequence ID" value="OHA01368.1"/>
    <property type="molecule type" value="Genomic_DNA"/>
</dbReference>
<accession>A0A1G2KPN7</accession>
<protein>
    <submittedName>
        <fullName evidence="1">Uncharacterized protein</fullName>
    </submittedName>
</protein>
<name>A0A1G2KPN7_9BACT</name>
<sequence>MAWKKYICSVRGGGSMKRGLLVLLVLGVLFLASPAFAQRGEGGVIQKYGGAYEGVVETDMGSGVYTLVWDARPFSGHTNAWGGAIAEFIHRHSGRRIVAIVDADRWNSGVWLVGVVIITVPEREQ</sequence>
<dbReference type="AlphaFoldDB" id="A0A1G2KPN7"/>
<dbReference type="Proteomes" id="UP000177811">
    <property type="component" value="Unassembled WGS sequence"/>
</dbReference>
<organism evidence="1 2">
    <name type="scientific">Candidatus Sungbacteria bacterium RIFCSPHIGHO2_02_FULL_51_29</name>
    <dbReference type="NCBI Taxonomy" id="1802273"/>
    <lineage>
        <taxon>Bacteria</taxon>
        <taxon>Candidatus Sungiibacteriota</taxon>
    </lineage>
</organism>
<reference evidence="1 2" key="1">
    <citation type="journal article" date="2016" name="Nat. Commun.">
        <title>Thousands of microbial genomes shed light on interconnected biogeochemical processes in an aquifer system.</title>
        <authorList>
            <person name="Anantharaman K."/>
            <person name="Brown C.T."/>
            <person name="Hug L.A."/>
            <person name="Sharon I."/>
            <person name="Castelle C.J."/>
            <person name="Probst A.J."/>
            <person name="Thomas B.C."/>
            <person name="Singh A."/>
            <person name="Wilkins M.J."/>
            <person name="Karaoz U."/>
            <person name="Brodie E.L."/>
            <person name="Williams K.H."/>
            <person name="Hubbard S.S."/>
            <person name="Banfield J.F."/>
        </authorList>
    </citation>
    <scope>NUCLEOTIDE SEQUENCE [LARGE SCALE GENOMIC DNA]</scope>
</reference>